<dbReference type="EMBL" id="KQ085956">
    <property type="protein sequence ID" value="KLO13656.1"/>
    <property type="molecule type" value="Genomic_DNA"/>
</dbReference>
<dbReference type="Proteomes" id="UP000053477">
    <property type="component" value="Unassembled WGS sequence"/>
</dbReference>
<evidence type="ECO:0000256" key="3">
    <source>
        <dbReference type="ARBA" id="ARBA00022679"/>
    </source>
</evidence>
<dbReference type="PANTHER" id="PTHR24356">
    <property type="entry name" value="SERINE/THREONINE-PROTEIN KINASE"/>
    <property type="match status" value="1"/>
</dbReference>
<comment type="catalytic activity">
    <reaction evidence="8">
        <text>L-seryl-[protein] + ATP = O-phospho-L-seryl-[protein] + ADP + H(+)</text>
        <dbReference type="Rhea" id="RHEA:17989"/>
        <dbReference type="Rhea" id="RHEA-COMP:9863"/>
        <dbReference type="Rhea" id="RHEA-COMP:11604"/>
        <dbReference type="ChEBI" id="CHEBI:15378"/>
        <dbReference type="ChEBI" id="CHEBI:29999"/>
        <dbReference type="ChEBI" id="CHEBI:30616"/>
        <dbReference type="ChEBI" id="CHEBI:83421"/>
        <dbReference type="ChEBI" id="CHEBI:456216"/>
        <dbReference type="EC" id="2.7.11.1"/>
    </reaction>
</comment>
<dbReference type="STRING" id="27342.A0A0H2S9V9"/>
<dbReference type="InParanoid" id="A0A0H2S9V9"/>
<evidence type="ECO:0000256" key="4">
    <source>
        <dbReference type="ARBA" id="ARBA00022741"/>
    </source>
</evidence>
<evidence type="ECO:0000256" key="7">
    <source>
        <dbReference type="ARBA" id="ARBA00047899"/>
    </source>
</evidence>
<dbReference type="GO" id="GO:0035556">
    <property type="term" value="P:intracellular signal transduction"/>
    <property type="evidence" value="ECO:0007669"/>
    <property type="project" value="TreeGrafter"/>
</dbReference>
<comment type="catalytic activity">
    <reaction evidence="7">
        <text>L-threonyl-[protein] + ATP = O-phospho-L-threonyl-[protein] + ADP + H(+)</text>
        <dbReference type="Rhea" id="RHEA:46608"/>
        <dbReference type="Rhea" id="RHEA-COMP:11060"/>
        <dbReference type="Rhea" id="RHEA-COMP:11605"/>
        <dbReference type="ChEBI" id="CHEBI:15378"/>
        <dbReference type="ChEBI" id="CHEBI:30013"/>
        <dbReference type="ChEBI" id="CHEBI:30616"/>
        <dbReference type="ChEBI" id="CHEBI:61977"/>
        <dbReference type="ChEBI" id="CHEBI:456216"/>
        <dbReference type="EC" id="2.7.11.1"/>
    </reaction>
</comment>
<dbReference type="SMART" id="SM00220">
    <property type="entry name" value="S_TKc"/>
    <property type="match status" value="1"/>
</dbReference>
<dbReference type="InterPro" id="IPR045270">
    <property type="entry name" value="STKc_AGC"/>
</dbReference>
<keyword evidence="12" id="KW-1185">Reference proteome</keyword>
<dbReference type="InterPro" id="IPR008271">
    <property type="entry name" value="Ser/Thr_kinase_AS"/>
</dbReference>
<keyword evidence="3" id="KW-0808">Transferase</keyword>
<dbReference type="GO" id="GO:0005524">
    <property type="term" value="F:ATP binding"/>
    <property type="evidence" value="ECO:0007669"/>
    <property type="project" value="UniProtKB-UniRule"/>
</dbReference>
<name>A0A0H2S9V9_9AGAM</name>
<dbReference type="AlphaFoldDB" id="A0A0H2S9V9"/>
<accession>A0A0H2S9V9</accession>
<evidence type="ECO:0000313" key="12">
    <source>
        <dbReference type="Proteomes" id="UP000053477"/>
    </source>
</evidence>
<feature type="binding site" evidence="9">
    <location>
        <position position="158"/>
    </location>
    <ligand>
        <name>ATP</name>
        <dbReference type="ChEBI" id="CHEBI:30616"/>
    </ligand>
</feature>
<organism evidence="11 12">
    <name type="scientific">Schizopora paradoxa</name>
    <dbReference type="NCBI Taxonomy" id="27342"/>
    <lineage>
        <taxon>Eukaryota</taxon>
        <taxon>Fungi</taxon>
        <taxon>Dikarya</taxon>
        <taxon>Basidiomycota</taxon>
        <taxon>Agaricomycotina</taxon>
        <taxon>Agaricomycetes</taxon>
        <taxon>Hymenochaetales</taxon>
        <taxon>Schizoporaceae</taxon>
        <taxon>Schizopora</taxon>
    </lineage>
</organism>
<dbReference type="InterPro" id="IPR000719">
    <property type="entry name" value="Prot_kinase_dom"/>
</dbReference>
<gene>
    <name evidence="11" type="ORF">SCHPADRAFT_997192</name>
</gene>
<dbReference type="OrthoDB" id="4062651at2759"/>
<dbReference type="PROSITE" id="PS50011">
    <property type="entry name" value="PROTEIN_KINASE_DOM"/>
    <property type="match status" value="1"/>
</dbReference>
<proteinExistence type="predicted"/>
<sequence>MVRPFKTACLEFPGLPQTATFSPYATLCFSLSLLIDFVLNTMQAHLKVNLKLRVLLRKLSAAAAARKGRGVKTSILPKLDKEPETAVVPASVVAAEITPQQKELEDLVEEVYTSCLPPLSEKLANYDLKRALGRGAYGSVYLAQNAQGERIAIKVVKKSRLEGKMLGGAAEMKNEKDILSMLTKASVGKCTSFTNLHDHFQDGHNFYFVMDYASGGSLADELERLACPLSERRVQFYVGQLVIGLSFMHTAGFVHRDLKPDNCLITADGRLKIADFGLAMTLAYGKPSSNCGTPGYIAPEVYERKPYGFEVDMWSLGCIIFEMLFGYVPYDHKDYNEIGYLTCHTDFAFPSDLVLSEAAEHFVRNLLSKVPHRRIKAMEALSHPFLGPDSYVGGELFLLRNNLIHPQPHWIPVQDSMVFDSSLSKEVLLDRELLSSVWVPTAAELAFSGRPSSVLAVRSPLDAPLSHYSEEWEYIGDAGSPAPTRLPGASIHNTALLDIGALPTCNEEVGDNGAWEHCAASPMASGSPGLIAAGGNSWDALFDESIELVQEFEPIPLPEPLPEPFFSRQDVSKCFLGLRTSPPLIAPLWIPDSLHISNSASPASSTTLFNHSAYPSSAALTLAPSAPGSSQEILPLAPTKPLVISRPKGVRRMKAFGDRSIDVTASTLPSA</sequence>
<evidence type="ECO:0000256" key="2">
    <source>
        <dbReference type="ARBA" id="ARBA00022527"/>
    </source>
</evidence>
<feature type="domain" description="Protein kinase" evidence="10">
    <location>
        <begin position="126"/>
        <end position="386"/>
    </location>
</feature>
<evidence type="ECO:0000256" key="8">
    <source>
        <dbReference type="ARBA" id="ARBA00048679"/>
    </source>
</evidence>
<dbReference type="CDD" id="cd05123">
    <property type="entry name" value="STKc_AGC"/>
    <property type="match status" value="1"/>
</dbReference>
<evidence type="ECO:0000256" key="1">
    <source>
        <dbReference type="ARBA" id="ARBA00012513"/>
    </source>
</evidence>
<dbReference type="PROSITE" id="PS00108">
    <property type="entry name" value="PROTEIN_KINASE_ST"/>
    <property type="match status" value="1"/>
</dbReference>
<protein>
    <recommendedName>
        <fullName evidence="1">non-specific serine/threonine protein kinase</fullName>
        <ecNumber evidence="1">2.7.11.1</ecNumber>
    </recommendedName>
</protein>
<evidence type="ECO:0000259" key="10">
    <source>
        <dbReference type="PROSITE" id="PS50011"/>
    </source>
</evidence>
<dbReference type="InterPro" id="IPR011009">
    <property type="entry name" value="Kinase-like_dom_sf"/>
</dbReference>
<dbReference type="SUPFAM" id="SSF56112">
    <property type="entry name" value="Protein kinase-like (PK-like)"/>
    <property type="match status" value="1"/>
</dbReference>
<dbReference type="PROSITE" id="PS00107">
    <property type="entry name" value="PROTEIN_KINASE_ATP"/>
    <property type="match status" value="1"/>
</dbReference>
<dbReference type="InterPro" id="IPR017441">
    <property type="entry name" value="Protein_kinase_ATP_BS"/>
</dbReference>
<keyword evidence="5 11" id="KW-0418">Kinase</keyword>
<evidence type="ECO:0000313" key="11">
    <source>
        <dbReference type="EMBL" id="KLO13656.1"/>
    </source>
</evidence>
<dbReference type="Pfam" id="PF00069">
    <property type="entry name" value="Pkinase"/>
    <property type="match status" value="1"/>
</dbReference>
<keyword evidence="2" id="KW-0723">Serine/threonine-protein kinase</keyword>
<evidence type="ECO:0000256" key="6">
    <source>
        <dbReference type="ARBA" id="ARBA00022840"/>
    </source>
</evidence>
<dbReference type="GO" id="GO:0004674">
    <property type="term" value="F:protein serine/threonine kinase activity"/>
    <property type="evidence" value="ECO:0007669"/>
    <property type="project" value="UniProtKB-KW"/>
</dbReference>
<dbReference type="PANTHER" id="PTHR24356:SF1">
    <property type="entry name" value="SERINE_THREONINE-PROTEIN KINASE GREATWALL"/>
    <property type="match status" value="1"/>
</dbReference>
<keyword evidence="4 9" id="KW-0547">Nucleotide-binding</keyword>
<dbReference type="Gene3D" id="1.10.510.10">
    <property type="entry name" value="Transferase(Phosphotransferase) domain 1"/>
    <property type="match status" value="1"/>
</dbReference>
<reference evidence="11 12" key="1">
    <citation type="submission" date="2015-04" db="EMBL/GenBank/DDBJ databases">
        <title>Complete genome sequence of Schizopora paradoxa KUC8140, a cosmopolitan wood degrader in East Asia.</title>
        <authorList>
            <consortium name="DOE Joint Genome Institute"/>
            <person name="Min B."/>
            <person name="Park H."/>
            <person name="Jang Y."/>
            <person name="Kim J.-J."/>
            <person name="Kim K.H."/>
            <person name="Pangilinan J."/>
            <person name="Lipzen A."/>
            <person name="Riley R."/>
            <person name="Grigoriev I.V."/>
            <person name="Spatafora J.W."/>
            <person name="Choi I.-G."/>
        </authorList>
    </citation>
    <scope>NUCLEOTIDE SEQUENCE [LARGE SCALE GENOMIC DNA]</scope>
    <source>
        <strain evidence="11 12">KUC8140</strain>
    </source>
</reference>
<evidence type="ECO:0000256" key="9">
    <source>
        <dbReference type="PROSITE-ProRule" id="PRU10141"/>
    </source>
</evidence>
<keyword evidence="6 9" id="KW-0067">ATP-binding</keyword>
<dbReference type="InterPro" id="IPR050236">
    <property type="entry name" value="Ser_Thr_kinase_AGC"/>
</dbReference>
<dbReference type="EC" id="2.7.11.1" evidence="1"/>
<evidence type="ECO:0000256" key="5">
    <source>
        <dbReference type="ARBA" id="ARBA00022777"/>
    </source>
</evidence>